<dbReference type="PANTHER" id="PTHR46566:SF1">
    <property type="entry name" value="1-PHOSPHOFRUCTOKINASE"/>
    <property type="match status" value="1"/>
</dbReference>
<gene>
    <name evidence="10" type="ORF">KR50_00560</name>
</gene>
<protein>
    <recommendedName>
        <fullName evidence="7">Tagatose-6-phosphate kinase</fullName>
        <ecNumber evidence="7">2.7.1.144</ecNumber>
    </recommendedName>
</protein>
<keyword evidence="2 7" id="KW-0808">Transferase</keyword>
<dbReference type="PIRSF" id="PIRSF000535">
    <property type="entry name" value="1PFK/6PFK/LacC"/>
    <property type="match status" value="1"/>
</dbReference>
<dbReference type="PATRIC" id="fig|220754.4.peg.55"/>
<evidence type="ECO:0000259" key="9">
    <source>
        <dbReference type="Pfam" id="PF00294"/>
    </source>
</evidence>
<dbReference type="GO" id="GO:0005829">
    <property type="term" value="C:cytosol"/>
    <property type="evidence" value="ECO:0007669"/>
    <property type="project" value="TreeGrafter"/>
</dbReference>
<dbReference type="EC" id="2.7.1.144" evidence="7"/>
<organism evidence="10 11">
    <name type="scientific">Jeotgalibacillus campisalis</name>
    <dbReference type="NCBI Taxonomy" id="220754"/>
    <lineage>
        <taxon>Bacteria</taxon>
        <taxon>Bacillati</taxon>
        <taxon>Bacillota</taxon>
        <taxon>Bacilli</taxon>
        <taxon>Bacillales</taxon>
        <taxon>Caryophanaceae</taxon>
        <taxon>Jeotgalibacillus</taxon>
    </lineage>
</organism>
<evidence type="ECO:0000313" key="10">
    <source>
        <dbReference type="EMBL" id="KIL52727.1"/>
    </source>
</evidence>
<dbReference type="SUPFAM" id="SSF53613">
    <property type="entry name" value="Ribokinase-like"/>
    <property type="match status" value="1"/>
</dbReference>
<dbReference type="PROSITE" id="PS00584">
    <property type="entry name" value="PFKB_KINASES_2"/>
    <property type="match status" value="1"/>
</dbReference>
<dbReference type="InterPro" id="IPR017583">
    <property type="entry name" value="Tagatose/fructose_Pkinase"/>
</dbReference>
<evidence type="ECO:0000256" key="3">
    <source>
        <dbReference type="ARBA" id="ARBA00022741"/>
    </source>
</evidence>
<evidence type="ECO:0000256" key="6">
    <source>
        <dbReference type="ARBA" id="ARBA00047745"/>
    </source>
</evidence>
<dbReference type="RefSeq" id="WP_041053428.1">
    <property type="nucleotide sequence ID" value="NZ_JXRR01000001.1"/>
</dbReference>
<feature type="domain" description="Carbohydrate kinase PfkB" evidence="9">
    <location>
        <begin position="8"/>
        <end position="287"/>
    </location>
</feature>
<dbReference type="NCBIfam" id="TIGR03168">
    <property type="entry name" value="1-PFK"/>
    <property type="match status" value="1"/>
</dbReference>
<keyword evidence="3 7" id="KW-0547">Nucleotide-binding</keyword>
<comment type="catalytic activity">
    <reaction evidence="6 8">
        <text>beta-D-fructose 1-phosphate + ATP = beta-D-fructose 1,6-bisphosphate + ADP + H(+)</text>
        <dbReference type="Rhea" id="RHEA:14213"/>
        <dbReference type="ChEBI" id="CHEBI:15378"/>
        <dbReference type="ChEBI" id="CHEBI:30616"/>
        <dbReference type="ChEBI" id="CHEBI:32966"/>
        <dbReference type="ChEBI" id="CHEBI:138881"/>
        <dbReference type="ChEBI" id="CHEBI:456216"/>
        <dbReference type="EC" id="2.7.1.56"/>
    </reaction>
</comment>
<comment type="pathway">
    <text evidence="7">Carbohydrate metabolism; D-tagatose 6-phosphate degradation; D-glyceraldehyde 3-phosphate and glycerone phosphate from D-tagatose 6-phosphate: step 1/2.</text>
</comment>
<proteinExistence type="inferred from homology"/>
<dbReference type="Gene3D" id="3.40.1190.20">
    <property type="match status" value="1"/>
</dbReference>
<dbReference type="GO" id="GO:0009024">
    <property type="term" value="F:tagatose-6-phosphate kinase activity"/>
    <property type="evidence" value="ECO:0007669"/>
    <property type="project" value="UniProtKB-EC"/>
</dbReference>
<dbReference type="InterPro" id="IPR002173">
    <property type="entry name" value="Carboh/pur_kinase_PfkB_CS"/>
</dbReference>
<dbReference type="InterPro" id="IPR022463">
    <property type="entry name" value="1-PFruKinase"/>
</dbReference>
<dbReference type="GO" id="GO:0005988">
    <property type="term" value="P:lactose metabolic process"/>
    <property type="evidence" value="ECO:0007669"/>
    <property type="project" value="UniProtKB-KW"/>
</dbReference>
<evidence type="ECO:0000256" key="2">
    <source>
        <dbReference type="ARBA" id="ARBA00022679"/>
    </source>
</evidence>
<keyword evidence="7" id="KW-0423">Lactose metabolism</keyword>
<dbReference type="InterPro" id="IPR029056">
    <property type="entry name" value="Ribokinase-like"/>
</dbReference>
<comment type="similarity">
    <text evidence="7">Belongs to the carbohydrate kinase PfkB family. LacC subfamily.</text>
</comment>
<keyword evidence="11" id="KW-1185">Reference proteome</keyword>
<dbReference type="AlphaFoldDB" id="A0A0C2VUX7"/>
<dbReference type="CDD" id="cd01164">
    <property type="entry name" value="FruK_PfkB_like"/>
    <property type="match status" value="1"/>
</dbReference>
<dbReference type="GO" id="GO:0008662">
    <property type="term" value="F:1-phosphofructokinase activity"/>
    <property type="evidence" value="ECO:0007669"/>
    <property type="project" value="UniProtKB-UniRule"/>
</dbReference>
<dbReference type="GO" id="GO:0005524">
    <property type="term" value="F:ATP binding"/>
    <property type="evidence" value="ECO:0007669"/>
    <property type="project" value="UniProtKB-UniRule"/>
</dbReference>
<evidence type="ECO:0000256" key="5">
    <source>
        <dbReference type="ARBA" id="ARBA00022840"/>
    </source>
</evidence>
<reference evidence="10 11" key="1">
    <citation type="submission" date="2015-01" db="EMBL/GenBank/DDBJ databases">
        <title>Jeotgalibacillus campisalis genome sequencing.</title>
        <authorList>
            <person name="Goh K.M."/>
            <person name="Chan K.-G."/>
            <person name="Yaakop A.S."/>
            <person name="Ee R."/>
            <person name="Gan H.M."/>
            <person name="Chan C.S."/>
        </authorList>
    </citation>
    <scope>NUCLEOTIDE SEQUENCE [LARGE SCALE GENOMIC DNA]</scope>
    <source>
        <strain evidence="10 11">SF-57</strain>
    </source>
</reference>
<evidence type="ECO:0000256" key="8">
    <source>
        <dbReference type="RuleBase" id="RU369061"/>
    </source>
</evidence>
<dbReference type="GO" id="GO:2001059">
    <property type="term" value="P:D-tagatose 6-phosphate catabolic process"/>
    <property type="evidence" value="ECO:0007669"/>
    <property type="project" value="UniProtKB-UniPathway"/>
</dbReference>
<comment type="caution">
    <text evidence="10">The sequence shown here is derived from an EMBL/GenBank/DDBJ whole genome shotgun (WGS) entry which is preliminary data.</text>
</comment>
<dbReference type="UniPathway" id="UPA00704">
    <property type="reaction ID" value="UER00715"/>
</dbReference>
<name>A0A0C2VUX7_9BACL</name>
<dbReference type="OrthoDB" id="9801219at2"/>
<evidence type="ECO:0000256" key="1">
    <source>
        <dbReference type="ARBA" id="ARBA00005380"/>
    </source>
</evidence>
<dbReference type="FunFam" id="3.40.1190.20:FF:000001">
    <property type="entry name" value="Phosphofructokinase"/>
    <property type="match status" value="1"/>
</dbReference>
<evidence type="ECO:0000256" key="4">
    <source>
        <dbReference type="ARBA" id="ARBA00022777"/>
    </source>
</evidence>
<comment type="similarity">
    <text evidence="1">Belongs to the carbohydrate kinase pfkB family.</text>
</comment>
<evidence type="ECO:0000313" key="11">
    <source>
        <dbReference type="Proteomes" id="UP000031972"/>
    </source>
</evidence>
<dbReference type="NCBIfam" id="TIGR03828">
    <property type="entry name" value="pfkB"/>
    <property type="match status" value="1"/>
</dbReference>
<dbReference type="GO" id="GO:0044281">
    <property type="term" value="P:small molecule metabolic process"/>
    <property type="evidence" value="ECO:0007669"/>
    <property type="project" value="UniProtKB-ARBA"/>
</dbReference>
<sequence>MIVTVTLNPSVDYVVKVDELKVGSLNRTNDTAYFAGGKGINVSQVLQELDIKNTATGFVGGFSGKFVVDSLAEKGIQTKFLDVLEPTRINIKLKTGQETEINGAGPAISEEDLSSFLHSLEQYDEGDTLVLAGSIPSSLPSDLYGTLARNASAKGLKVVIDAEKALLEPALTSPLYFIKPNHHELGEYFGVEIDSIEDAIVYGKQLLSYDIENIMISMAGDGAVLLTKDASYRAEVPKGTVINSVGAGDSSVAGFLAGKERGLSIEEAFRLSVATGSATAFSQGLAAADEIDRLIPEVTIHKLK</sequence>
<evidence type="ECO:0000256" key="7">
    <source>
        <dbReference type="PIRNR" id="PIRNR000535"/>
    </source>
</evidence>
<comment type="function">
    <text evidence="8">Catalyzes the ATP-dependent phosphorylation of fructose-l-phosphate to fructose-l,6-bisphosphate.</text>
</comment>
<comment type="catalytic activity">
    <reaction evidence="7">
        <text>D-tagatofuranose 6-phosphate + ATP = D-tagatofuranose 1,6-bisphosphate + ADP + H(+)</text>
        <dbReference type="Rhea" id="RHEA:12420"/>
        <dbReference type="ChEBI" id="CHEBI:15378"/>
        <dbReference type="ChEBI" id="CHEBI:30616"/>
        <dbReference type="ChEBI" id="CHEBI:58694"/>
        <dbReference type="ChEBI" id="CHEBI:58695"/>
        <dbReference type="ChEBI" id="CHEBI:456216"/>
        <dbReference type="EC" id="2.7.1.144"/>
    </reaction>
</comment>
<keyword evidence="5 7" id="KW-0067">ATP-binding</keyword>
<dbReference type="EMBL" id="JXRR01000001">
    <property type="protein sequence ID" value="KIL52727.1"/>
    <property type="molecule type" value="Genomic_DNA"/>
</dbReference>
<dbReference type="Proteomes" id="UP000031972">
    <property type="component" value="Unassembled WGS sequence"/>
</dbReference>
<dbReference type="GO" id="GO:0016052">
    <property type="term" value="P:carbohydrate catabolic process"/>
    <property type="evidence" value="ECO:0007669"/>
    <property type="project" value="UniProtKB-ARBA"/>
</dbReference>
<dbReference type="PANTHER" id="PTHR46566">
    <property type="entry name" value="1-PHOSPHOFRUCTOKINASE-RELATED"/>
    <property type="match status" value="1"/>
</dbReference>
<keyword evidence="4 8" id="KW-0418">Kinase</keyword>
<dbReference type="InterPro" id="IPR011611">
    <property type="entry name" value="PfkB_dom"/>
</dbReference>
<accession>A0A0C2VUX7</accession>
<dbReference type="Pfam" id="PF00294">
    <property type="entry name" value="PfkB"/>
    <property type="match status" value="1"/>
</dbReference>